<evidence type="ECO:0000259" key="1">
    <source>
        <dbReference type="Pfam" id="PF13020"/>
    </source>
</evidence>
<dbReference type="AlphaFoldDB" id="T0HNK6"/>
<protein>
    <recommendedName>
        <fullName evidence="1">Protein NO VEIN C-terminal domain-containing protein</fullName>
    </recommendedName>
</protein>
<name>T0HNK6_9SPHN</name>
<comment type="caution">
    <text evidence="2">The sequence shown here is derived from an EMBL/GenBank/DDBJ whole genome shotgun (WGS) entry which is preliminary data.</text>
</comment>
<keyword evidence="3" id="KW-1185">Reference proteome</keyword>
<organism evidence="2 3">
    <name type="scientific">Sphingobium baderi LL03</name>
    <dbReference type="NCBI Taxonomy" id="1114964"/>
    <lineage>
        <taxon>Bacteria</taxon>
        <taxon>Pseudomonadati</taxon>
        <taxon>Pseudomonadota</taxon>
        <taxon>Alphaproteobacteria</taxon>
        <taxon>Sphingomonadales</taxon>
        <taxon>Sphingomonadaceae</taxon>
        <taxon>Sphingobium</taxon>
    </lineage>
</organism>
<dbReference type="Proteomes" id="UP000015524">
    <property type="component" value="Unassembled WGS sequence"/>
</dbReference>
<proteinExistence type="predicted"/>
<evidence type="ECO:0000313" key="3">
    <source>
        <dbReference type="Proteomes" id="UP000015524"/>
    </source>
</evidence>
<dbReference type="OrthoDB" id="9788621at2"/>
<feature type="domain" description="Protein NO VEIN C-terminal" evidence="1">
    <location>
        <begin position="157"/>
        <end position="253"/>
    </location>
</feature>
<evidence type="ECO:0000313" key="2">
    <source>
        <dbReference type="EMBL" id="EQA99143.1"/>
    </source>
</evidence>
<dbReference type="RefSeq" id="WP_021245880.1">
    <property type="nucleotide sequence ID" value="NZ_ATIB01000079.1"/>
</dbReference>
<reference evidence="2 3" key="1">
    <citation type="journal article" date="2013" name="Genome Announc.">
        <title>Draft Genome Sequence of a Hexachlorocyclohexane-Degrading Bacterium, Sphingobium baderi Strain LL03T.</title>
        <authorList>
            <person name="Kaur J."/>
            <person name="Verma H."/>
            <person name="Tripathi C."/>
            <person name="Khurana J.P."/>
            <person name="Lal R."/>
        </authorList>
    </citation>
    <scope>NUCLEOTIDE SEQUENCE [LARGE SCALE GENOMIC DNA]</scope>
    <source>
        <strain evidence="2 3">LL03</strain>
    </source>
</reference>
<accession>T0HNK6</accession>
<dbReference type="eggNOG" id="COG3440">
    <property type="taxonomic scope" value="Bacteria"/>
</dbReference>
<gene>
    <name evidence="2" type="ORF">L485_16480</name>
</gene>
<sequence>MSEAWSETEIDLVVADYFAMLGAEIEGRPFNKAERNRALQEVLPRSRGSIEFKHQNISAVMLGLGQPWITGYKPAANFQNALVDGVLRWLEAHPDWLAPSNRPSRTVLQNAPLLQFGPPPTQRNEPSPVDPEFIAAMGRKFDVAERDARNRALGKAGEELVLHSERQALQLAGREDLADRVRWTSVQDGDGYGFDIASFEPDGRERLIEVKTTNGWERTPFHISRNELAVADARRDEWHLIRVWSFARVPHAYMLRPPLEAHLELTATSFLAGLR</sequence>
<dbReference type="EMBL" id="ATIB01000079">
    <property type="protein sequence ID" value="EQA99143.1"/>
    <property type="molecule type" value="Genomic_DNA"/>
</dbReference>
<dbReference type="InterPro" id="IPR024975">
    <property type="entry name" value="NOV_C"/>
</dbReference>
<dbReference type="PATRIC" id="fig|1114964.3.peg.3224"/>
<dbReference type="Pfam" id="PF13020">
    <property type="entry name" value="NOV_C"/>
    <property type="match status" value="1"/>
</dbReference>